<organism evidence="1">
    <name type="scientific">marine sediment metagenome</name>
    <dbReference type="NCBI Taxonomy" id="412755"/>
    <lineage>
        <taxon>unclassified sequences</taxon>
        <taxon>metagenomes</taxon>
        <taxon>ecological metagenomes</taxon>
    </lineage>
</organism>
<accession>A0A0F9PSX6</accession>
<proteinExistence type="predicted"/>
<gene>
    <name evidence="1" type="ORF">LCGC14_0860650</name>
</gene>
<protein>
    <submittedName>
        <fullName evidence="1">Uncharacterized protein</fullName>
    </submittedName>
</protein>
<comment type="caution">
    <text evidence="1">The sequence shown here is derived from an EMBL/GenBank/DDBJ whole genome shotgun (WGS) entry which is preliminary data.</text>
</comment>
<evidence type="ECO:0000313" key="1">
    <source>
        <dbReference type="EMBL" id="KKN27802.1"/>
    </source>
</evidence>
<sequence>MLRGEVEVITVTELRKQPGECLTQASLGKTFCIKRKGKIVAFLVPPGDADIVHEVCPDGTAPTLGIMGLKDGKQCEEAVG</sequence>
<dbReference type="AlphaFoldDB" id="A0A0F9PSX6"/>
<reference evidence="1" key="1">
    <citation type="journal article" date="2015" name="Nature">
        <title>Complex archaea that bridge the gap between prokaryotes and eukaryotes.</title>
        <authorList>
            <person name="Spang A."/>
            <person name="Saw J.H."/>
            <person name="Jorgensen S.L."/>
            <person name="Zaremba-Niedzwiedzka K."/>
            <person name="Martijn J."/>
            <person name="Lind A.E."/>
            <person name="van Eijk R."/>
            <person name="Schleper C."/>
            <person name="Guy L."/>
            <person name="Ettema T.J."/>
        </authorList>
    </citation>
    <scope>NUCLEOTIDE SEQUENCE</scope>
</reference>
<dbReference type="EMBL" id="LAZR01002612">
    <property type="protein sequence ID" value="KKN27802.1"/>
    <property type="molecule type" value="Genomic_DNA"/>
</dbReference>
<name>A0A0F9PSX6_9ZZZZ</name>